<reference evidence="1 2" key="1">
    <citation type="submission" date="2014-03" db="EMBL/GenBank/DDBJ databases">
        <title>Bradyrhizobium valentinum sp. nov., isolated from effective nodules of Lupinus mariae-josephae, a lupine endemic of basic-lime soils in Eastern Spain.</title>
        <authorList>
            <person name="Duran D."/>
            <person name="Rey L."/>
            <person name="Navarro A."/>
            <person name="Busquets A."/>
            <person name="Imperial J."/>
            <person name="Ruiz-Argueso T."/>
        </authorList>
    </citation>
    <scope>NUCLEOTIDE SEQUENCE [LARGE SCALE GENOMIC DNA]</scope>
    <source>
        <strain evidence="1 2">CCBAU 23086</strain>
    </source>
</reference>
<dbReference type="OrthoDB" id="7210484at2"/>
<organism evidence="1 2">
    <name type="scientific">Bradyrhizobium lablabi</name>
    <dbReference type="NCBI Taxonomy" id="722472"/>
    <lineage>
        <taxon>Bacteria</taxon>
        <taxon>Pseudomonadati</taxon>
        <taxon>Pseudomonadota</taxon>
        <taxon>Alphaproteobacteria</taxon>
        <taxon>Hyphomicrobiales</taxon>
        <taxon>Nitrobacteraceae</taxon>
        <taxon>Bradyrhizobium</taxon>
    </lineage>
</organism>
<dbReference type="Proteomes" id="UP000051660">
    <property type="component" value="Unassembled WGS sequence"/>
</dbReference>
<dbReference type="PIRSF" id="PIRSF029416">
    <property type="entry name" value="UCP029416_PTP"/>
    <property type="match status" value="1"/>
</dbReference>
<dbReference type="RefSeq" id="WP_057861690.1">
    <property type="nucleotide sequence ID" value="NZ_LLYB01000109.1"/>
</dbReference>
<dbReference type="SUPFAM" id="SSF52788">
    <property type="entry name" value="Phosphotyrosine protein phosphatases I"/>
    <property type="match status" value="1"/>
</dbReference>
<accession>A0A0R3MDM2</accession>
<evidence type="ECO:0000313" key="1">
    <source>
        <dbReference type="EMBL" id="KRR18185.1"/>
    </source>
</evidence>
<proteinExistence type="predicted"/>
<dbReference type="AlphaFoldDB" id="A0A0R3MDM2"/>
<dbReference type="InterPro" id="IPR016919">
    <property type="entry name" value="UCP029416_PTP"/>
</dbReference>
<dbReference type="InterPro" id="IPR036196">
    <property type="entry name" value="Ptyr_pPase_sf"/>
</dbReference>
<sequence length="118" mass="13364">MTNVLFVCSANRLRSPTAEQIFSTWPGVETDSAGISNGANVPLSSEQVEWADINLRHGEDPSFVMEKTHRNRLNRKFRSSLKGKRVICLDIPDDYEFMDPVLVRMLESRAGRFLPAKP</sequence>
<gene>
    <name evidence="1" type="ORF">CQ14_24990</name>
</gene>
<comment type="caution">
    <text evidence="1">The sequence shown here is derived from an EMBL/GenBank/DDBJ whole genome shotgun (WGS) entry which is preliminary data.</text>
</comment>
<dbReference type="Gene3D" id="3.40.50.2300">
    <property type="match status" value="1"/>
</dbReference>
<protein>
    <submittedName>
        <fullName evidence="1">Phosphotyrosine protein phosphatase</fullName>
    </submittedName>
</protein>
<name>A0A0R3MDM2_9BRAD</name>
<evidence type="ECO:0000313" key="2">
    <source>
        <dbReference type="Proteomes" id="UP000051660"/>
    </source>
</evidence>
<dbReference type="EMBL" id="LLYB01000109">
    <property type="protein sequence ID" value="KRR18185.1"/>
    <property type="molecule type" value="Genomic_DNA"/>
</dbReference>